<dbReference type="RefSeq" id="WP_354364151.1">
    <property type="nucleotide sequence ID" value="NZ_JBEPLO010000004.1"/>
</dbReference>
<dbReference type="Pfam" id="PF17225">
    <property type="entry name" value="DUF5301"/>
    <property type="match status" value="1"/>
</dbReference>
<dbReference type="EMBL" id="JBEPLO010000004">
    <property type="protein sequence ID" value="MET3557383.1"/>
    <property type="molecule type" value="Genomic_DNA"/>
</dbReference>
<evidence type="ECO:0000259" key="1">
    <source>
        <dbReference type="Pfam" id="PF17225"/>
    </source>
</evidence>
<dbReference type="Gene3D" id="2.60.40.4250">
    <property type="match status" value="1"/>
</dbReference>
<organism evidence="2 3">
    <name type="scientific">Streptococcus rupicaprae</name>
    <dbReference type="NCBI Taxonomy" id="759619"/>
    <lineage>
        <taxon>Bacteria</taxon>
        <taxon>Bacillati</taxon>
        <taxon>Bacillota</taxon>
        <taxon>Bacilli</taxon>
        <taxon>Lactobacillales</taxon>
        <taxon>Streptococcaceae</taxon>
        <taxon>Streptococcus</taxon>
    </lineage>
</organism>
<reference evidence="2 3" key="1">
    <citation type="submission" date="2024-06" db="EMBL/GenBank/DDBJ databases">
        <title>Genomic Encyclopedia of Type Strains, Phase IV (KMG-IV): sequencing the most valuable type-strain genomes for metagenomic binning, comparative biology and taxonomic classification.</title>
        <authorList>
            <person name="Goeker M."/>
        </authorList>
    </citation>
    <scope>NUCLEOTIDE SEQUENCE [LARGE SCALE GENOMIC DNA]</scope>
    <source>
        <strain evidence="2 3">DSM 28303</strain>
    </source>
</reference>
<evidence type="ECO:0000313" key="2">
    <source>
        <dbReference type="EMBL" id="MET3557383.1"/>
    </source>
</evidence>
<protein>
    <recommendedName>
        <fullName evidence="1">DUF5301 domain-containing protein</fullName>
    </recommendedName>
</protein>
<keyword evidence="3" id="KW-1185">Reference proteome</keyword>
<evidence type="ECO:0000313" key="3">
    <source>
        <dbReference type="Proteomes" id="UP001549122"/>
    </source>
</evidence>
<gene>
    <name evidence="2" type="ORF">ABID29_000493</name>
</gene>
<proteinExistence type="predicted"/>
<dbReference type="Proteomes" id="UP001549122">
    <property type="component" value="Unassembled WGS sequence"/>
</dbReference>
<accession>A0ABV2FFX7</accession>
<comment type="caution">
    <text evidence="2">The sequence shown here is derived from an EMBL/GenBank/DDBJ whole genome shotgun (WGS) entry which is preliminary data.</text>
</comment>
<feature type="domain" description="DUF5301" evidence="1">
    <location>
        <begin position="32"/>
        <end position="131"/>
    </location>
</feature>
<name>A0ABV2FFX7_9STRE</name>
<dbReference type="InterPro" id="IPR033782">
    <property type="entry name" value="DUF5301"/>
</dbReference>
<sequence>MKKLVTLVSLGLVLLGLVFWYWSGSASGPAPSLPPADQLQSIALSTTGAKAYLVTEDHSLEISGPAEIASLLDYLSQANKTKEASVNDVPYGQRYVRLDFAFKDGESKSVAYLYPKAGTTYLEQPYTGIYKLQHPIENWLADRD</sequence>